<dbReference type="SUPFAM" id="SSF56112">
    <property type="entry name" value="Protein kinase-like (PK-like)"/>
    <property type="match status" value="1"/>
</dbReference>
<organism evidence="1 2">
    <name type="scientific">Pseudomonas indica</name>
    <dbReference type="NCBI Taxonomy" id="137658"/>
    <lineage>
        <taxon>Bacteria</taxon>
        <taxon>Pseudomonadati</taxon>
        <taxon>Pseudomonadota</taxon>
        <taxon>Gammaproteobacteria</taxon>
        <taxon>Pseudomonadales</taxon>
        <taxon>Pseudomonadaceae</taxon>
        <taxon>Pseudomonas</taxon>
    </lineage>
</organism>
<dbReference type="EMBL" id="FNFD01000001">
    <property type="protein sequence ID" value="SDJ29194.1"/>
    <property type="molecule type" value="Genomic_DNA"/>
</dbReference>
<dbReference type="Pfam" id="PF06293">
    <property type="entry name" value="Kdo"/>
    <property type="match status" value="1"/>
</dbReference>
<sequence length="207" mass="24548">MRIVTANELQGWLDQGEVLEKDSRGPKVIKLADGDLLKIFRSRRTLMGRLRPDAQRFEKHAQHLRKLGIRTPEINACYWIDPSQRISACLYRPLEGTPLDKLFHRSREEFDRLLPELASYIRKLHRSGIYFRSLHLGNILRTPENDFGLIDFLDIRFKGRPLGRLLIRRNFQHLQSYLQRRKVPDFPWERLMRCYEESSASHPTDRG</sequence>
<proteinExistence type="predicted"/>
<keyword evidence="2" id="KW-1185">Reference proteome</keyword>
<dbReference type="InterPro" id="IPR011009">
    <property type="entry name" value="Kinase-like_dom_sf"/>
</dbReference>
<evidence type="ECO:0000313" key="1">
    <source>
        <dbReference type="EMBL" id="SDJ29194.1"/>
    </source>
</evidence>
<keyword evidence="1" id="KW-0418">Kinase</keyword>
<dbReference type="RefSeq" id="WP_084332847.1">
    <property type="nucleotide sequence ID" value="NZ_CBKZNZ010000014.1"/>
</dbReference>
<dbReference type="STRING" id="137658.SAMN05216186_10178"/>
<protein>
    <submittedName>
        <fullName evidence="1">Lipopolysaccharide kinase (Kdo/WaaP) family protein</fullName>
    </submittedName>
</protein>
<accession>A0A1G8SJ57</accession>
<gene>
    <name evidence="1" type="ORF">SAMN05216186_10178</name>
</gene>
<evidence type="ECO:0000313" key="2">
    <source>
        <dbReference type="Proteomes" id="UP000198706"/>
    </source>
</evidence>
<reference evidence="1 2" key="1">
    <citation type="submission" date="2016-10" db="EMBL/GenBank/DDBJ databases">
        <authorList>
            <person name="de Groot N.N."/>
        </authorList>
    </citation>
    <scope>NUCLEOTIDE SEQUENCE [LARGE SCALE GENOMIC DNA]</scope>
    <source>
        <strain evidence="1 2">JCM 21544</strain>
    </source>
</reference>
<name>A0A1G8SJ57_9PSED</name>
<dbReference type="AlphaFoldDB" id="A0A1G8SJ57"/>
<dbReference type="OrthoDB" id="8534453at2"/>
<dbReference type="Gene3D" id="1.10.510.10">
    <property type="entry name" value="Transferase(Phosphotransferase) domain 1"/>
    <property type="match status" value="1"/>
</dbReference>
<keyword evidence="1" id="KW-0808">Transferase</keyword>
<dbReference type="Proteomes" id="UP000198706">
    <property type="component" value="Unassembled WGS sequence"/>
</dbReference>
<dbReference type="GO" id="GO:0016301">
    <property type="term" value="F:kinase activity"/>
    <property type="evidence" value="ECO:0007669"/>
    <property type="project" value="UniProtKB-KW"/>
</dbReference>